<protein>
    <submittedName>
        <fullName evidence="1">Uncharacterized protein</fullName>
    </submittedName>
</protein>
<gene>
    <name evidence="1" type="ORF">M0H32_03940</name>
</gene>
<keyword evidence="2" id="KW-1185">Reference proteome</keyword>
<name>A0ABT0GPF6_9HYPH</name>
<dbReference type="RefSeq" id="WP_248150924.1">
    <property type="nucleotide sequence ID" value="NZ_JALNMJ010000002.1"/>
</dbReference>
<dbReference type="EMBL" id="JALNMJ010000002">
    <property type="protein sequence ID" value="MCK7611302.1"/>
    <property type="molecule type" value="Genomic_DNA"/>
</dbReference>
<comment type="caution">
    <text evidence="1">The sequence shown here is derived from an EMBL/GenBank/DDBJ whole genome shotgun (WGS) entry which is preliminary data.</text>
</comment>
<organism evidence="1 2">
    <name type="scientific">Roseibium sediminicola</name>
    <dbReference type="NCBI Taxonomy" id="2933272"/>
    <lineage>
        <taxon>Bacteria</taxon>
        <taxon>Pseudomonadati</taxon>
        <taxon>Pseudomonadota</taxon>
        <taxon>Alphaproteobacteria</taxon>
        <taxon>Hyphomicrobiales</taxon>
        <taxon>Stappiaceae</taxon>
        <taxon>Roseibium</taxon>
    </lineage>
</organism>
<sequence length="167" mass="18898">MIGHSYVNGIFADHGVTISYGGLFTHKAIRGGKVVQLEEPETDLSELFKFEVGTKHEFASVRSDPGRTNRKWEISATFFIEEADDYLLSDCRYRAVTIRREGVIRYPDGKIKQDNQSFLFVPDLFLKVAGSGISYGNIEIVRQRSWLDSNRWPFTDDADSVLGAPDD</sequence>
<accession>A0ABT0GPF6</accession>
<dbReference type="Proteomes" id="UP001431221">
    <property type="component" value="Unassembled WGS sequence"/>
</dbReference>
<proteinExistence type="predicted"/>
<evidence type="ECO:0000313" key="1">
    <source>
        <dbReference type="EMBL" id="MCK7611302.1"/>
    </source>
</evidence>
<reference evidence="1" key="1">
    <citation type="submission" date="2022-04" db="EMBL/GenBank/DDBJ databases">
        <title>Roseibium sp. CAU 1639 isolated from mud.</title>
        <authorList>
            <person name="Kim W."/>
        </authorList>
    </citation>
    <scope>NUCLEOTIDE SEQUENCE</scope>
    <source>
        <strain evidence="1">CAU 1639</strain>
    </source>
</reference>
<evidence type="ECO:0000313" key="2">
    <source>
        <dbReference type="Proteomes" id="UP001431221"/>
    </source>
</evidence>